<name>A0A0E9VQ19_ANGAN</name>
<protein>
    <submittedName>
        <fullName evidence="1">Uncharacterized protein</fullName>
    </submittedName>
</protein>
<reference evidence="1" key="2">
    <citation type="journal article" date="2015" name="Fish Shellfish Immunol.">
        <title>Early steps in the European eel (Anguilla anguilla)-Vibrio vulnificus interaction in the gills: Role of the RtxA13 toxin.</title>
        <authorList>
            <person name="Callol A."/>
            <person name="Pajuelo D."/>
            <person name="Ebbesson L."/>
            <person name="Teles M."/>
            <person name="MacKenzie S."/>
            <person name="Amaro C."/>
        </authorList>
    </citation>
    <scope>NUCLEOTIDE SEQUENCE</scope>
</reference>
<organism evidence="1">
    <name type="scientific">Anguilla anguilla</name>
    <name type="common">European freshwater eel</name>
    <name type="synonym">Muraena anguilla</name>
    <dbReference type="NCBI Taxonomy" id="7936"/>
    <lineage>
        <taxon>Eukaryota</taxon>
        <taxon>Metazoa</taxon>
        <taxon>Chordata</taxon>
        <taxon>Craniata</taxon>
        <taxon>Vertebrata</taxon>
        <taxon>Euteleostomi</taxon>
        <taxon>Actinopterygii</taxon>
        <taxon>Neopterygii</taxon>
        <taxon>Teleostei</taxon>
        <taxon>Anguilliformes</taxon>
        <taxon>Anguillidae</taxon>
        <taxon>Anguilla</taxon>
    </lineage>
</organism>
<dbReference type="AlphaFoldDB" id="A0A0E9VQ19"/>
<sequence length="29" mass="3526">MQFFSRPVDQTWRAQLRKCVACSSPAWYY</sequence>
<accession>A0A0E9VQ19</accession>
<dbReference type="EMBL" id="GBXM01028400">
    <property type="protein sequence ID" value="JAH80177.1"/>
    <property type="molecule type" value="Transcribed_RNA"/>
</dbReference>
<proteinExistence type="predicted"/>
<evidence type="ECO:0000313" key="1">
    <source>
        <dbReference type="EMBL" id="JAH80177.1"/>
    </source>
</evidence>
<reference evidence="1" key="1">
    <citation type="submission" date="2014-11" db="EMBL/GenBank/DDBJ databases">
        <authorList>
            <person name="Amaro Gonzalez C."/>
        </authorList>
    </citation>
    <scope>NUCLEOTIDE SEQUENCE</scope>
</reference>